<dbReference type="Pfam" id="PF00069">
    <property type="entry name" value="Pkinase"/>
    <property type="match status" value="1"/>
</dbReference>
<protein>
    <submittedName>
        <fullName evidence="9">Protein kinase</fullName>
        <ecNumber evidence="9">2.7.11.1</ecNumber>
    </submittedName>
</protein>
<evidence type="ECO:0000313" key="10">
    <source>
        <dbReference type="Proteomes" id="UP000002139"/>
    </source>
</evidence>
<feature type="compositionally biased region" description="Basic and acidic residues" evidence="6">
    <location>
        <begin position="394"/>
        <end position="404"/>
    </location>
</feature>
<dbReference type="InterPro" id="IPR017441">
    <property type="entry name" value="Protein_kinase_ATP_BS"/>
</dbReference>
<dbReference type="BioCyc" id="SCEL448385:SCE_RS05320-MONOMER"/>
<dbReference type="SMART" id="SM00220">
    <property type="entry name" value="S_TKc"/>
    <property type="match status" value="1"/>
</dbReference>
<dbReference type="PROSITE" id="PS50011">
    <property type="entry name" value="PROTEIN_KINASE_DOM"/>
    <property type="match status" value="1"/>
</dbReference>
<sequence>MKPPVVEGDVIAGKYRVDRVVGRGGMGIVVAASHLFLPQRVAIKLLLSTESPALVQRFLREARAVVRLKGEHVVRVFDVGELGSGIPYIVMEYLEGEDLSDVLRARGTLSVVDAADYVLQACLAMAEAHAAGIVHRDLKPANLFLTTTPGGATLIKVLDFGISKEVPGSTEGVGASLTQTREMLGSPIYMSPEQMRSSRSVDARSDVWALGALLYRLLVGQPPFEAPALAELVLQVASAEPIPPTALRSDIPPALEAVILHCLQKDPARRPQTVADLARALVPFATAGGQERAERAARILEAGAQATPPPTGSVPPPRLVTASGPPSAPSGAMASLLPTTRGLTRTSARPGSRRILGAALGAVVIAVLALALWGAVALPGRAPEAAALQAAAASRDDTAPRRAQQDTAARGADPLIAPELPPAVRDALPPQQPSVSPVVAPAADAAPSGAALEGRRAPPATSASATPKAPPSPGGTNPLEPPLR</sequence>
<dbReference type="Gene3D" id="3.30.200.20">
    <property type="entry name" value="Phosphorylase Kinase, domain 1"/>
    <property type="match status" value="1"/>
</dbReference>
<feature type="binding site" evidence="5">
    <location>
        <position position="44"/>
    </location>
    <ligand>
        <name>ATP</name>
        <dbReference type="ChEBI" id="CHEBI:30616"/>
    </ligand>
</feature>
<evidence type="ECO:0000313" key="9">
    <source>
        <dbReference type="EMBL" id="CAN91175.1"/>
    </source>
</evidence>
<feature type="region of interest" description="Disordered" evidence="6">
    <location>
        <begin position="392"/>
        <end position="484"/>
    </location>
</feature>
<dbReference type="Proteomes" id="UP000002139">
    <property type="component" value="Chromosome"/>
</dbReference>
<keyword evidence="1 9" id="KW-0808">Transferase</keyword>
<keyword evidence="10" id="KW-1185">Reference proteome</keyword>
<dbReference type="InterPro" id="IPR000719">
    <property type="entry name" value="Prot_kinase_dom"/>
</dbReference>
<evidence type="ECO:0000256" key="4">
    <source>
        <dbReference type="ARBA" id="ARBA00022840"/>
    </source>
</evidence>
<keyword evidence="7" id="KW-0812">Transmembrane</keyword>
<feature type="region of interest" description="Disordered" evidence="6">
    <location>
        <begin position="303"/>
        <end position="335"/>
    </location>
</feature>
<evidence type="ECO:0000256" key="2">
    <source>
        <dbReference type="ARBA" id="ARBA00022741"/>
    </source>
</evidence>
<feature type="transmembrane region" description="Helical" evidence="7">
    <location>
        <begin position="20"/>
        <end position="37"/>
    </location>
</feature>
<dbReference type="EMBL" id="AM746676">
    <property type="protein sequence ID" value="CAN91175.1"/>
    <property type="molecule type" value="Genomic_DNA"/>
</dbReference>
<feature type="compositionally biased region" description="Low complexity" evidence="6">
    <location>
        <begin position="427"/>
        <end position="467"/>
    </location>
</feature>
<dbReference type="PANTHER" id="PTHR43289">
    <property type="entry name" value="MITOGEN-ACTIVATED PROTEIN KINASE KINASE KINASE 20-RELATED"/>
    <property type="match status" value="1"/>
</dbReference>
<keyword evidence="3 9" id="KW-0418">Kinase</keyword>
<dbReference type="GO" id="GO:0005524">
    <property type="term" value="F:ATP binding"/>
    <property type="evidence" value="ECO:0007669"/>
    <property type="project" value="UniProtKB-UniRule"/>
</dbReference>
<dbReference type="PANTHER" id="PTHR43289:SF6">
    <property type="entry name" value="SERINE_THREONINE-PROTEIN KINASE NEKL-3"/>
    <property type="match status" value="1"/>
</dbReference>
<dbReference type="PROSITE" id="PS00108">
    <property type="entry name" value="PROTEIN_KINASE_ST"/>
    <property type="match status" value="1"/>
</dbReference>
<dbReference type="AlphaFoldDB" id="A9EV86"/>
<dbReference type="STRING" id="448385.sce1019"/>
<evidence type="ECO:0000256" key="1">
    <source>
        <dbReference type="ARBA" id="ARBA00022679"/>
    </source>
</evidence>
<feature type="compositionally biased region" description="Pro residues" evidence="6">
    <location>
        <begin position="468"/>
        <end position="484"/>
    </location>
</feature>
<dbReference type="HOGENOM" id="CLU_000288_63_44_7"/>
<keyword evidence="7" id="KW-1133">Transmembrane helix</keyword>
<dbReference type="KEGG" id="scl:sce1019"/>
<evidence type="ECO:0000256" key="3">
    <source>
        <dbReference type="ARBA" id="ARBA00022777"/>
    </source>
</evidence>
<organism evidence="9 10">
    <name type="scientific">Sorangium cellulosum (strain So ce56)</name>
    <name type="common">Polyangium cellulosum (strain So ce56)</name>
    <dbReference type="NCBI Taxonomy" id="448385"/>
    <lineage>
        <taxon>Bacteria</taxon>
        <taxon>Pseudomonadati</taxon>
        <taxon>Myxococcota</taxon>
        <taxon>Polyangia</taxon>
        <taxon>Polyangiales</taxon>
        <taxon>Polyangiaceae</taxon>
        <taxon>Sorangium</taxon>
    </lineage>
</organism>
<keyword evidence="4 5" id="KW-0067">ATP-binding</keyword>
<accession>A9EV86</accession>
<dbReference type="Gene3D" id="1.10.510.10">
    <property type="entry name" value="Transferase(Phosphotransferase) domain 1"/>
    <property type="match status" value="1"/>
</dbReference>
<evidence type="ECO:0000256" key="6">
    <source>
        <dbReference type="SAM" id="MobiDB-lite"/>
    </source>
</evidence>
<gene>
    <name evidence="9" type="ordered locus">sce1019</name>
</gene>
<feature type="transmembrane region" description="Helical" evidence="7">
    <location>
        <begin position="355"/>
        <end position="376"/>
    </location>
</feature>
<feature type="domain" description="Protein kinase" evidence="8">
    <location>
        <begin position="15"/>
        <end position="285"/>
    </location>
</feature>
<evidence type="ECO:0000256" key="5">
    <source>
        <dbReference type="PROSITE-ProRule" id="PRU10141"/>
    </source>
</evidence>
<dbReference type="EC" id="2.7.11.1" evidence="9"/>
<feature type="compositionally biased region" description="Pro residues" evidence="6">
    <location>
        <begin position="307"/>
        <end position="318"/>
    </location>
</feature>
<dbReference type="PROSITE" id="PS00107">
    <property type="entry name" value="PROTEIN_KINASE_ATP"/>
    <property type="match status" value="1"/>
</dbReference>
<dbReference type="CDD" id="cd14014">
    <property type="entry name" value="STKc_PknB_like"/>
    <property type="match status" value="1"/>
</dbReference>
<dbReference type="GO" id="GO:0004674">
    <property type="term" value="F:protein serine/threonine kinase activity"/>
    <property type="evidence" value="ECO:0007669"/>
    <property type="project" value="UniProtKB-EC"/>
</dbReference>
<evidence type="ECO:0000259" key="8">
    <source>
        <dbReference type="PROSITE" id="PS50011"/>
    </source>
</evidence>
<keyword evidence="2 5" id="KW-0547">Nucleotide-binding</keyword>
<dbReference type="eggNOG" id="COG0515">
    <property type="taxonomic scope" value="Bacteria"/>
</dbReference>
<name>A9EV86_SORC5</name>
<evidence type="ECO:0000256" key="7">
    <source>
        <dbReference type="SAM" id="Phobius"/>
    </source>
</evidence>
<reference evidence="9 10" key="1">
    <citation type="journal article" date="2007" name="Nat. Biotechnol.">
        <title>Complete genome sequence of the myxobacterium Sorangium cellulosum.</title>
        <authorList>
            <person name="Schneiker S."/>
            <person name="Perlova O."/>
            <person name="Kaiser O."/>
            <person name="Gerth K."/>
            <person name="Alici A."/>
            <person name="Altmeyer M.O."/>
            <person name="Bartels D."/>
            <person name="Bekel T."/>
            <person name="Beyer S."/>
            <person name="Bode E."/>
            <person name="Bode H.B."/>
            <person name="Bolten C.J."/>
            <person name="Choudhuri J.V."/>
            <person name="Doss S."/>
            <person name="Elnakady Y.A."/>
            <person name="Frank B."/>
            <person name="Gaigalat L."/>
            <person name="Goesmann A."/>
            <person name="Groeger C."/>
            <person name="Gross F."/>
            <person name="Jelsbak L."/>
            <person name="Jelsbak L."/>
            <person name="Kalinowski J."/>
            <person name="Kegler C."/>
            <person name="Knauber T."/>
            <person name="Konietzny S."/>
            <person name="Kopp M."/>
            <person name="Krause L."/>
            <person name="Krug D."/>
            <person name="Linke B."/>
            <person name="Mahmud T."/>
            <person name="Martinez-Arias R."/>
            <person name="McHardy A.C."/>
            <person name="Merai M."/>
            <person name="Meyer F."/>
            <person name="Mormann S."/>
            <person name="Munoz-Dorado J."/>
            <person name="Perez J."/>
            <person name="Pradella S."/>
            <person name="Rachid S."/>
            <person name="Raddatz G."/>
            <person name="Rosenau F."/>
            <person name="Rueckert C."/>
            <person name="Sasse F."/>
            <person name="Scharfe M."/>
            <person name="Schuster S.C."/>
            <person name="Suen G."/>
            <person name="Treuner-Lange A."/>
            <person name="Velicer G.J."/>
            <person name="Vorholter F.-J."/>
            <person name="Weissman K.J."/>
            <person name="Welch R.D."/>
            <person name="Wenzel S.C."/>
            <person name="Whitworth D.E."/>
            <person name="Wilhelm S."/>
            <person name="Wittmann C."/>
            <person name="Bloecker H."/>
            <person name="Puehler A."/>
            <person name="Mueller R."/>
        </authorList>
    </citation>
    <scope>NUCLEOTIDE SEQUENCE [LARGE SCALE GENOMIC DNA]</scope>
    <source>
        <strain evidence="10">So ce56</strain>
    </source>
</reference>
<dbReference type="RefSeq" id="WP_012233652.1">
    <property type="nucleotide sequence ID" value="NC_010162.1"/>
</dbReference>
<dbReference type="SUPFAM" id="SSF56112">
    <property type="entry name" value="Protein kinase-like (PK-like)"/>
    <property type="match status" value="1"/>
</dbReference>
<proteinExistence type="predicted"/>
<dbReference type="InterPro" id="IPR011009">
    <property type="entry name" value="Kinase-like_dom_sf"/>
</dbReference>
<keyword evidence="7" id="KW-0472">Membrane</keyword>
<dbReference type="InterPro" id="IPR008271">
    <property type="entry name" value="Ser/Thr_kinase_AS"/>
</dbReference>